<dbReference type="GO" id="GO:0006614">
    <property type="term" value="P:SRP-dependent cotranslational protein targeting to membrane"/>
    <property type="evidence" value="ECO:0007669"/>
    <property type="project" value="InterPro"/>
</dbReference>
<feature type="region of interest" description="Disordered" evidence="8">
    <location>
        <begin position="188"/>
        <end position="221"/>
    </location>
</feature>
<evidence type="ECO:0000256" key="4">
    <source>
        <dbReference type="ARBA" id="ARBA00022824"/>
    </source>
</evidence>
<keyword evidence="7" id="KW-0675">Receptor</keyword>
<dbReference type="Proteomes" id="UP000823405">
    <property type="component" value="Unassembled WGS sequence"/>
</dbReference>
<dbReference type="InterPro" id="IPR007222">
    <property type="entry name" value="Sig_recog_particle_rcpt_asu_N"/>
</dbReference>
<dbReference type="InterPro" id="IPR000897">
    <property type="entry name" value="SRP54_GTPase_dom"/>
</dbReference>
<dbReference type="Gene3D" id="3.30.450.60">
    <property type="match status" value="1"/>
</dbReference>
<evidence type="ECO:0000256" key="3">
    <source>
        <dbReference type="ARBA" id="ARBA00022741"/>
    </source>
</evidence>
<reference evidence="10" key="1">
    <citation type="journal article" date="2020" name="Fungal Divers.">
        <title>Resolving the Mortierellaceae phylogeny through synthesis of multi-gene phylogenetics and phylogenomics.</title>
        <authorList>
            <person name="Vandepol N."/>
            <person name="Liber J."/>
            <person name="Desiro A."/>
            <person name="Na H."/>
            <person name="Kennedy M."/>
            <person name="Barry K."/>
            <person name="Grigoriev I.V."/>
            <person name="Miller A.N."/>
            <person name="O'Donnell K."/>
            <person name="Stajich J.E."/>
            <person name="Bonito G."/>
        </authorList>
    </citation>
    <scope>NUCLEOTIDE SEQUENCE</scope>
    <source>
        <strain evidence="10">NVP60</strain>
    </source>
</reference>
<feature type="domain" description="SRP54-type proteins GTP-binding" evidence="9">
    <location>
        <begin position="589"/>
        <end position="602"/>
    </location>
</feature>
<dbReference type="PROSITE" id="PS00300">
    <property type="entry name" value="SRP54"/>
    <property type="match status" value="1"/>
</dbReference>
<dbReference type="PANTHER" id="PTHR43134:SF1">
    <property type="entry name" value="SIGNAL RECOGNITION PARTICLE RECEPTOR SUBUNIT ALPHA"/>
    <property type="match status" value="1"/>
</dbReference>
<dbReference type="SUPFAM" id="SSF52540">
    <property type="entry name" value="P-loop containing nucleoside triphosphate hydrolases"/>
    <property type="match status" value="1"/>
</dbReference>
<dbReference type="InterPro" id="IPR011012">
    <property type="entry name" value="Longin-like_dom_sf"/>
</dbReference>
<dbReference type="InterPro" id="IPR027417">
    <property type="entry name" value="P-loop_NTPase"/>
</dbReference>
<dbReference type="GO" id="GO:0005785">
    <property type="term" value="C:signal recognition particle receptor complex"/>
    <property type="evidence" value="ECO:0007669"/>
    <property type="project" value="InterPro"/>
</dbReference>
<evidence type="ECO:0000256" key="2">
    <source>
        <dbReference type="ARBA" id="ARBA00008531"/>
    </source>
</evidence>
<dbReference type="GO" id="GO:0005525">
    <property type="term" value="F:GTP binding"/>
    <property type="evidence" value="ECO:0007669"/>
    <property type="project" value="UniProtKB-KW"/>
</dbReference>
<dbReference type="EMBL" id="JAAAIN010001274">
    <property type="protein sequence ID" value="KAG0304781.1"/>
    <property type="molecule type" value="Genomic_DNA"/>
</dbReference>
<dbReference type="SUPFAM" id="SSF64356">
    <property type="entry name" value="SNARE-like"/>
    <property type="match status" value="1"/>
</dbReference>
<name>A0A9P6QYK3_9FUNG</name>
<proteinExistence type="inferred from homology"/>
<dbReference type="GO" id="GO:0005047">
    <property type="term" value="F:signal recognition particle binding"/>
    <property type="evidence" value="ECO:0007669"/>
    <property type="project" value="InterPro"/>
</dbReference>
<dbReference type="InterPro" id="IPR013822">
    <property type="entry name" value="Signal_recog_particl_SRP54_hlx"/>
</dbReference>
<dbReference type="OrthoDB" id="1727884at2759"/>
<comment type="caution">
    <text evidence="10">The sequence shown here is derived from an EMBL/GenBank/DDBJ whole genome shotgun (WGS) entry which is preliminary data.</text>
</comment>
<sequence length="617" mass="67690">MLDFFSIATKGGLVLWSKAYGPAQSSPINNLIQDILIEERSSTQIYYKDNYAIKWSFVNDLDLIFIAVYPKSLGLTYIDTLLQAASSQFSDRYGDRILRKSGGVPQLKDWGVQFEALLQTIEDQDALSKKTKQPRKFEQTVGYSNSLAYAKAKPEDIKDTNKPALVDEDEFLRNIELLKKKSASPRIGIRKGRGTKSLAASPVIGSDDSKKKTKEGRKWDGKISAKDAKSLDYSNSDATDVVNADHLVDQSKLGQHGKDGTYNVADLEASDEDESYSDDESEEEYTKISARSLQAKKPAAASSGLMSFFKNMTGQKEMTAESLEPIMSKMKEHLINKNVAADIAQHLCDSVAKGLVGQSLGSFKSVQAHVKQSMETALKRILTPKTSVDLLRDIAQAQAENRPYTIVFIGVNGVGKSTNLSKTAFWLLQNNLKVLIAACDTFRSGAVEQLRVHARNLKALEQNAVVDLYEKGYGKDSASIAKEAISSAKLTGHDVVLIDTAGRMQDNDPLMRALAKLVTVNNPDKIIFVGEALVGNEAVDQLTKFNAALKDYSGLANPRHIDGMILTKFDTIDDKVGAALSMTYTTGQPILFVGTGQTYTDLKNMKVSHVVASLLRE</sequence>
<dbReference type="Pfam" id="PF04086">
    <property type="entry name" value="SRP-alpha_N"/>
    <property type="match status" value="2"/>
</dbReference>
<dbReference type="GO" id="GO:0006886">
    <property type="term" value="P:intracellular protein transport"/>
    <property type="evidence" value="ECO:0007669"/>
    <property type="project" value="InterPro"/>
</dbReference>
<evidence type="ECO:0000256" key="6">
    <source>
        <dbReference type="ARBA" id="ARBA00023136"/>
    </source>
</evidence>
<dbReference type="GO" id="GO:0003924">
    <property type="term" value="F:GTPase activity"/>
    <property type="evidence" value="ECO:0007669"/>
    <property type="project" value="InterPro"/>
</dbReference>
<evidence type="ECO:0000256" key="7">
    <source>
        <dbReference type="ARBA" id="ARBA00023170"/>
    </source>
</evidence>
<dbReference type="CDD" id="cd17876">
    <property type="entry name" value="SRalpha_C"/>
    <property type="match status" value="1"/>
</dbReference>
<keyword evidence="3" id="KW-0547">Nucleotide-binding</keyword>
<dbReference type="FunFam" id="3.40.50.300:FF:000188">
    <property type="entry name" value="signal recognition particle receptor subunit alpha"/>
    <property type="match status" value="1"/>
</dbReference>
<dbReference type="PANTHER" id="PTHR43134">
    <property type="entry name" value="SIGNAL RECOGNITION PARTICLE RECEPTOR SUBUNIT ALPHA"/>
    <property type="match status" value="1"/>
</dbReference>
<evidence type="ECO:0000256" key="5">
    <source>
        <dbReference type="ARBA" id="ARBA00023134"/>
    </source>
</evidence>
<evidence type="ECO:0000313" key="11">
    <source>
        <dbReference type="Proteomes" id="UP000823405"/>
    </source>
</evidence>
<dbReference type="CDD" id="cd14826">
    <property type="entry name" value="SR_alpha_SRX"/>
    <property type="match status" value="1"/>
</dbReference>
<keyword evidence="5" id="KW-0342">GTP-binding</keyword>
<dbReference type="SMART" id="SM00382">
    <property type="entry name" value="AAA"/>
    <property type="match status" value="1"/>
</dbReference>
<dbReference type="Pfam" id="PF00448">
    <property type="entry name" value="SRP54"/>
    <property type="match status" value="1"/>
</dbReference>
<keyword evidence="6" id="KW-0472">Membrane</keyword>
<comment type="subcellular location">
    <subcellularLocation>
        <location evidence="1">Endoplasmic reticulum membrane</location>
        <topology evidence="1">Peripheral membrane protein</topology>
        <orientation evidence="1">Cytoplasmic side</orientation>
    </subcellularLocation>
</comment>
<dbReference type="SMART" id="SM00962">
    <property type="entry name" value="SRP54"/>
    <property type="match status" value="1"/>
</dbReference>
<dbReference type="InterPro" id="IPR042101">
    <property type="entry name" value="SRP54_N_sf"/>
</dbReference>
<dbReference type="InterPro" id="IPR036225">
    <property type="entry name" value="SRP/SRP_N"/>
</dbReference>
<keyword evidence="11" id="KW-1185">Reference proteome</keyword>
<dbReference type="Pfam" id="PF02881">
    <property type="entry name" value="SRP54_N"/>
    <property type="match status" value="1"/>
</dbReference>
<evidence type="ECO:0000256" key="8">
    <source>
        <dbReference type="SAM" id="MobiDB-lite"/>
    </source>
</evidence>
<feature type="compositionally biased region" description="Acidic residues" evidence="8">
    <location>
        <begin position="268"/>
        <end position="282"/>
    </location>
</feature>
<feature type="region of interest" description="Disordered" evidence="8">
    <location>
        <begin position="250"/>
        <end position="282"/>
    </location>
</feature>
<dbReference type="AlphaFoldDB" id="A0A9P6QYK3"/>
<comment type="similarity">
    <text evidence="2">Belongs to the GTP-binding SRP family.</text>
</comment>
<dbReference type="Gene3D" id="1.20.120.140">
    <property type="entry name" value="Signal recognition particle SRP54, nucleotide-binding domain"/>
    <property type="match status" value="1"/>
</dbReference>
<organism evidence="10 11">
    <name type="scientific">Linnemannia gamsii</name>
    <dbReference type="NCBI Taxonomy" id="64522"/>
    <lineage>
        <taxon>Eukaryota</taxon>
        <taxon>Fungi</taxon>
        <taxon>Fungi incertae sedis</taxon>
        <taxon>Mucoromycota</taxon>
        <taxon>Mortierellomycotina</taxon>
        <taxon>Mortierellomycetes</taxon>
        <taxon>Mortierellales</taxon>
        <taxon>Mortierellaceae</taxon>
        <taxon>Linnemannia</taxon>
    </lineage>
</organism>
<accession>A0A9P6QYK3</accession>
<dbReference type="Gene3D" id="3.40.50.300">
    <property type="entry name" value="P-loop containing nucleotide triphosphate hydrolases"/>
    <property type="match status" value="1"/>
</dbReference>
<evidence type="ECO:0000313" key="10">
    <source>
        <dbReference type="EMBL" id="KAG0304781.1"/>
    </source>
</evidence>
<gene>
    <name evidence="10" type="ORF">BGZ97_001346</name>
</gene>
<protein>
    <recommendedName>
        <fullName evidence="9">SRP54-type proteins GTP-binding domain-containing protein</fullName>
    </recommendedName>
</protein>
<dbReference type="SUPFAM" id="SSF47364">
    <property type="entry name" value="Domain of the SRP/SRP receptor G-proteins"/>
    <property type="match status" value="1"/>
</dbReference>
<evidence type="ECO:0000256" key="1">
    <source>
        <dbReference type="ARBA" id="ARBA00004397"/>
    </source>
</evidence>
<keyword evidence="4" id="KW-0256">Endoplasmic reticulum</keyword>
<evidence type="ECO:0000259" key="9">
    <source>
        <dbReference type="PROSITE" id="PS00300"/>
    </source>
</evidence>
<dbReference type="InterPro" id="IPR003593">
    <property type="entry name" value="AAA+_ATPase"/>
</dbReference>